<dbReference type="InterPro" id="IPR045467">
    <property type="entry name" value="DUF6497"/>
</dbReference>
<dbReference type="EMBL" id="CP003742">
    <property type="protein sequence ID" value="AGI70826.1"/>
    <property type="molecule type" value="Genomic_DNA"/>
</dbReference>
<keyword evidence="1" id="KW-0732">Signal</keyword>
<sequence>MKIGVQVVYAVCTLCATSVLAAETGADNIPVPSGQALSFIEFISEAEGDTVRFRFLTPDIGTAFDYIDVAADFQTVCDDQVIPVLDANALAPSQIVLSMSAVDIPFGEDRPDILQFFEIFRPENGTCIWEEF</sequence>
<reference evidence="2 3" key="1">
    <citation type="journal article" date="2013" name="PLoS ONE">
        <title>Poles Apart: Arctic and Antarctic Octadecabacter strains Share High Genome Plasticity and a New Type of Xanthorhodopsin.</title>
        <authorList>
            <person name="Vollmers J."/>
            <person name="Voget S."/>
            <person name="Dietrich S."/>
            <person name="Gollnow K."/>
            <person name="Smits M."/>
            <person name="Meyer K."/>
            <person name="Brinkhoff T."/>
            <person name="Simon M."/>
            <person name="Daniel R."/>
        </authorList>
    </citation>
    <scope>NUCLEOTIDE SEQUENCE [LARGE SCALE GENOMIC DNA]</scope>
    <source>
        <strain evidence="2 3">238</strain>
    </source>
</reference>
<feature type="signal peptide" evidence="1">
    <location>
        <begin position="1"/>
        <end position="21"/>
    </location>
</feature>
<name>M9RKD7_9RHOB</name>
<dbReference type="STRING" id="391616.OA238_c05950"/>
<accession>M9RKD7</accession>
<organism evidence="2 3">
    <name type="scientific">Octadecabacter arcticus 238</name>
    <dbReference type="NCBI Taxonomy" id="391616"/>
    <lineage>
        <taxon>Bacteria</taxon>
        <taxon>Pseudomonadati</taxon>
        <taxon>Pseudomonadota</taxon>
        <taxon>Alphaproteobacteria</taxon>
        <taxon>Rhodobacterales</taxon>
        <taxon>Roseobacteraceae</taxon>
        <taxon>Octadecabacter</taxon>
    </lineage>
</organism>
<dbReference type="Pfam" id="PF20107">
    <property type="entry name" value="DUF6497"/>
    <property type="match status" value="1"/>
</dbReference>
<dbReference type="KEGG" id="oar:OA238_c05950"/>
<protein>
    <recommendedName>
        <fullName evidence="4">Acetolactate synthase</fullName>
    </recommendedName>
</protein>
<dbReference type="AlphaFoldDB" id="M9RKD7"/>
<evidence type="ECO:0000313" key="3">
    <source>
        <dbReference type="Proteomes" id="UP000004688"/>
    </source>
</evidence>
<evidence type="ECO:0000313" key="2">
    <source>
        <dbReference type="EMBL" id="AGI70826.1"/>
    </source>
</evidence>
<evidence type="ECO:0000256" key="1">
    <source>
        <dbReference type="SAM" id="SignalP"/>
    </source>
</evidence>
<evidence type="ECO:0008006" key="4">
    <source>
        <dbReference type="Google" id="ProtNLM"/>
    </source>
</evidence>
<feature type="chain" id="PRO_5004102230" description="Acetolactate synthase" evidence="1">
    <location>
        <begin position="22"/>
        <end position="132"/>
    </location>
</feature>
<gene>
    <name evidence="2" type="ORF">OA238_c05950</name>
</gene>
<keyword evidence="3" id="KW-1185">Reference proteome</keyword>
<proteinExistence type="predicted"/>
<dbReference type="HOGENOM" id="CLU_125473_0_0_5"/>
<dbReference type="Proteomes" id="UP000004688">
    <property type="component" value="Chromosome"/>
</dbReference>